<evidence type="ECO:0000313" key="4">
    <source>
        <dbReference type="Proteomes" id="UP000199341"/>
    </source>
</evidence>
<evidence type="ECO:0000259" key="2">
    <source>
        <dbReference type="Pfam" id="PF09992"/>
    </source>
</evidence>
<dbReference type="STRING" id="310781.SAMN05216259_106183"/>
<evidence type="ECO:0000256" key="1">
    <source>
        <dbReference type="SAM" id="SignalP"/>
    </source>
</evidence>
<reference evidence="3 4" key="1">
    <citation type="submission" date="2016-10" db="EMBL/GenBank/DDBJ databases">
        <authorList>
            <person name="de Groot N.N."/>
        </authorList>
    </citation>
    <scope>NUCLEOTIDE SEQUENCE [LARGE SCALE GENOMIC DNA]</scope>
    <source>
        <strain evidence="3 4">CGMCC 4.2022</strain>
    </source>
</reference>
<keyword evidence="1" id="KW-0732">Signal</keyword>
<dbReference type="Pfam" id="PF09992">
    <property type="entry name" value="NAGPA"/>
    <property type="match status" value="1"/>
</dbReference>
<dbReference type="PANTHER" id="PTHR40446">
    <property type="entry name" value="N-ACETYLGLUCOSAMINE-1-PHOSPHODIESTER ALPHA-N-ACETYLGLUCOSAMINIDASE"/>
    <property type="match status" value="1"/>
</dbReference>
<proteinExistence type="predicted"/>
<sequence length="415" mass="41405">MNSRKVTRGRAFGASALALAAMAATVAGASPAAAAAGTLPYDEVETVARGVLLGQFTLTASHGTVTGYVLTADLADPRVRVGLLTPGSVAAREEVSGLADAAGAVGAVNGDFFNISEEHAGVTPTGSSDGPEIAAGRALKAAVPDSQRFGPAMAPGDTTKDVIGVGADRRARLDSLTLEGSLRTRDGSLPLTGYNQYALPEGGIGAYTSDWGAVSRQRAVCGSDTSRAAACSTDTYEVAVRRGRVVSVADAPGAGAIARGTTVLVGRDAGADSLSALHVGDRAAVSEHLAASGTRVPFAFAVGGFPVLRGGAPLAGLDTKTAATRTAAGFGDHGRTLYLLALDGNAESDAGLTVAEVADVMRRAGADDAVNLDGGGSTTLVTRSPGQPASQVRNHPSGVAERPVANAVGVFSTGR</sequence>
<accession>A0A1H0F795</accession>
<dbReference type="PROSITE" id="PS51318">
    <property type="entry name" value="TAT"/>
    <property type="match status" value="1"/>
</dbReference>
<dbReference type="Proteomes" id="UP000199341">
    <property type="component" value="Unassembled WGS sequence"/>
</dbReference>
<dbReference type="EMBL" id="FNIE01000006">
    <property type="protein sequence ID" value="SDN90503.1"/>
    <property type="molecule type" value="Genomic_DNA"/>
</dbReference>
<feature type="signal peptide" evidence="1">
    <location>
        <begin position="1"/>
        <end position="29"/>
    </location>
</feature>
<feature type="domain" description="Phosphodiester glycosidase" evidence="2">
    <location>
        <begin position="236"/>
        <end position="411"/>
    </location>
</feature>
<dbReference type="InterPro" id="IPR018711">
    <property type="entry name" value="NAGPA"/>
</dbReference>
<dbReference type="AlphaFoldDB" id="A0A1H0F795"/>
<keyword evidence="4" id="KW-1185">Reference proteome</keyword>
<dbReference type="PANTHER" id="PTHR40446:SF2">
    <property type="entry name" value="N-ACETYLGLUCOSAMINE-1-PHOSPHODIESTER ALPHA-N-ACETYLGLUCOSAMINIDASE"/>
    <property type="match status" value="1"/>
</dbReference>
<organism evidence="3 4">
    <name type="scientific">Actinacidiphila guanduensis</name>
    <dbReference type="NCBI Taxonomy" id="310781"/>
    <lineage>
        <taxon>Bacteria</taxon>
        <taxon>Bacillati</taxon>
        <taxon>Actinomycetota</taxon>
        <taxon>Actinomycetes</taxon>
        <taxon>Kitasatosporales</taxon>
        <taxon>Streptomycetaceae</taxon>
        <taxon>Actinacidiphila</taxon>
    </lineage>
</organism>
<gene>
    <name evidence="3" type="ORF">SAMN05216259_106183</name>
</gene>
<evidence type="ECO:0000313" key="3">
    <source>
        <dbReference type="EMBL" id="SDN90503.1"/>
    </source>
</evidence>
<dbReference type="InterPro" id="IPR006311">
    <property type="entry name" value="TAT_signal"/>
</dbReference>
<name>A0A1H0F795_9ACTN</name>
<protein>
    <recommendedName>
        <fullName evidence="2">Phosphodiester glycosidase domain-containing protein</fullName>
    </recommendedName>
</protein>
<feature type="chain" id="PRO_5038477238" description="Phosphodiester glycosidase domain-containing protein" evidence="1">
    <location>
        <begin position="30"/>
        <end position="415"/>
    </location>
</feature>